<keyword evidence="4" id="KW-0539">Nucleus</keyword>
<dbReference type="PANTHER" id="PTHR31744:SF79">
    <property type="entry name" value="NAC DOMAIN-CONTAINING PROTEIN"/>
    <property type="match status" value="1"/>
</dbReference>
<name>A0A6J1CHU3_MOMCH</name>
<dbReference type="GO" id="GO:0006355">
    <property type="term" value="P:regulation of DNA-templated transcription"/>
    <property type="evidence" value="ECO:0007669"/>
    <property type="project" value="InterPro"/>
</dbReference>
<dbReference type="InterPro" id="IPR036093">
    <property type="entry name" value="NAC_dom_sf"/>
</dbReference>
<feature type="domain" description="NAC" evidence="5">
    <location>
        <begin position="14"/>
        <end position="158"/>
    </location>
</feature>
<dbReference type="PROSITE" id="PS51005">
    <property type="entry name" value="NAC"/>
    <property type="match status" value="1"/>
</dbReference>
<dbReference type="Gene3D" id="2.170.150.80">
    <property type="entry name" value="NAC domain"/>
    <property type="match status" value="1"/>
</dbReference>
<dbReference type="PANTHER" id="PTHR31744">
    <property type="entry name" value="PROTEIN CUP-SHAPED COTYLEDON 2-RELATED"/>
    <property type="match status" value="1"/>
</dbReference>
<evidence type="ECO:0000256" key="2">
    <source>
        <dbReference type="ARBA" id="ARBA00023125"/>
    </source>
</evidence>
<keyword evidence="3" id="KW-0804">Transcription</keyword>
<dbReference type="OrthoDB" id="1880352at2759"/>
<evidence type="ECO:0000256" key="1">
    <source>
        <dbReference type="ARBA" id="ARBA00023015"/>
    </source>
</evidence>
<dbReference type="GO" id="GO:0003677">
    <property type="term" value="F:DNA binding"/>
    <property type="evidence" value="ECO:0007669"/>
    <property type="project" value="UniProtKB-KW"/>
</dbReference>
<evidence type="ECO:0000256" key="4">
    <source>
        <dbReference type="ARBA" id="ARBA00023242"/>
    </source>
</evidence>
<dbReference type="InterPro" id="IPR003441">
    <property type="entry name" value="NAC-dom"/>
</dbReference>
<dbReference type="AlphaFoldDB" id="A0A6J1CHU3"/>
<dbReference type="KEGG" id="mcha:111011053"/>
<evidence type="ECO:0000313" key="6">
    <source>
        <dbReference type="Proteomes" id="UP000504603"/>
    </source>
</evidence>
<dbReference type="GeneID" id="111011053"/>
<evidence type="ECO:0000259" key="5">
    <source>
        <dbReference type="PROSITE" id="PS51005"/>
    </source>
</evidence>
<keyword evidence="1" id="KW-0805">Transcription regulation</keyword>
<protein>
    <submittedName>
        <fullName evidence="7">NAC domain-containing protein 35-like</fullName>
    </submittedName>
</protein>
<evidence type="ECO:0000313" key="7">
    <source>
        <dbReference type="RefSeq" id="XP_022140358.1"/>
    </source>
</evidence>
<accession>A0A6J1CHU3</accession>
<sequence>MAKTKAESHHQLGHLPGFRFHPTEEELLEFYLKRRHSHAFDVIGFLNIYQHDPWDLPDLAKNNGEREWYFLVPRSDRKHGGGRPNRTTGIGYWKATGSDRRILSLSDPKRLIGLRKTLVFYKGRAPRGTKTDWVMNEYRLPHNSSLPMDIVLCKIYRKATSLKVLEQRAVEEETRNLQMNATAALMAEDQEQAGEEDSFCSQIPRLNSEDVVMKKESSYGEEDEEEEVNSKAAAKAVAVVSGGSSSTSLQIPKGFEMLTDLQVPKATMDWTQDQFWNQFNSPWFLNLITTPSNILNF</sequence>
<proteinExistence type="predicted"/>
<dbReference type="Pfam" id="PF02365">
    <property type="entry name" value="NAM"/>
    <property type="match status" value="1"/>
</dbReference>
<dbReference type="SUPFAM" id="SSF101941">
    <property type="entry name" value="NAC domain"/>
    <property type="match status" value="1"/>
</dbReference>
<gene>
    <name evidence="7" type="primary">LOC111011053</name>
</gene>
<reference evidence="7" key="1">
    <citation type="submission" date="2025-08" db="UniProtKB">
        <authorList>
            <consortium name="RefSeq"/>
        </authorList>
    </citation>
    <scope>IDENTIFICATION</scope>
    <source>
        <strain evidence="7">OHB3-1</strain>
    </source>
</reference>
<keyword evidence="2" id="KW-0238">DNA-binding</keyword>
<dbReference type="RefSeq" id="XP_022140358.1">
    <property type="nucleotide sequence ID" value="XM_022284666.1"/>
</dbReference>
<evidence type="ECO:0000256" key="3">
    <source>
        <dbReference type="ARBA" id="ARBA00023163"/>
    </source>
</evidence>
<dbReference type="Proteomes" id="UP000504603">
    <property type="component" value="Unplaced"/>
</dbReference>
<keyword evidence="6" id="KW-1185">Reference proteome</keyword>
<organism evidence="6 7">
    <name type="scientific">Momordica charantia</name>
    <name type="common">Bitter gourd</name>
    <name type="synonym">Balsam pear</name>
    <dbReference type="NCBI Taxonomy" id="3673"/>
    <lineage>
        <taxon>Eukaryota</taxon>
        <taxon>Viridiplantae</taxon>
        <taxon>Streptophyta</taxon>
        <taxon>Embryophyta</taxon>
        <taxon>Tracheophyta</taxon>
        <taxon>Spermatophyta</taxon>
        <taxon>Magnoliopsida</taxon>
        <taxon>eudicotyledons</taxon>
        <taxon>Gunneridae</taxon>
        <taxon>Pentapetalae</taxon>
        <taxon>rosids</taxon>
        <taxon>fabids</taxon>
        <taxon>Cucurbitales</taxon>
        <taxon>Cucurbitaceae</taxon>
        <taxon>Momordiceae</taxon>
        <taxon>Momordica</taxon>
    </lineage>
</organism>